<protein>
    <recommendedName>
        <fullName evidence="4">Exonuclease domain-containing protein</fullName>
    </recommendedName>
</protein>
<dbReference type="VEuPathDB" id="FungiDB:H257_01845"/>
<evidence type="ECO:0000256" key="3">
    <source>
        <dbReference type="SAM" id="MobiDB-lite"/>
    </source>
</evidence>
<dbReference type="Pfam" id="PF00929">
    <property type="entry name" value="RNase_T"/>
    <property type="match status" value="1"/>
</dbReference>
<dbReference type="Gene3D" id="3.30.420.10">
    <property type="entry name" value="Ribonuclease H-like superfamily/Ribonuclease H"/>
    <property type="match status" value="1"/>
</dbReference>
<reference evidence="8 9" key="1">
    <citation type="submission" date="2018-08" db="EMBL/GenBank/DDBJ databases">
        <title>Aphanomyces genome sequencing and annotation.</title>
        <authorList>
            <person name="Minardi D."/>
            <person name="Oidtmann B."/>
            <person name="Van Der Giezen M."/>
            <person name="Studholme D.J."/>
        </authorList>
    </citation>
    <scope>NUCLEOTIDE SEQUENCE [LARGE SCALE GENOMIC DNA]</scope>
    <source>
        <strain evidence="7 10">FDL457</strain>
        <strain evidence="5 8">Kv</strain>
        <strain evidence="6 9">Si</strain>
    </source>
</reference>
<feature type="domain" description="Exonuclease" evidence="4">
    <location>
        <begin position="120"/>
        <end position="287"/>
    </location>
</feature>
<gene>
    <name evidence="7" type="ORF">DYB26_013367</name>
    <name evidence="6" type="ORF">DYB34_001644</name>
    <name evidence="5" type="ORF">DYB36_001795</name>
</gene>
<accession>A0A397AZF4</accession>
<evidence type="ECO:0000313" key="5">
    <source>
        <dbReference type="EMBL" id="RHY11635.1"/>
    </source>
</evidence>
<dbReference type="InterPro" id="IPR013520">
    <property type="entry name" value="Ribonucl_H"/>
</dbReference>
<evidence type="ECO:0000256" key="2">
    <source>
        <dbReference type="ARBA" id="ARBA00022801"/>
    </source>
</evidence>
<dbReference type="Proteomes" id="UP000283543">
    <property type="component" value="Unassembled WGS sequence"/>
</dbReference>
<evidence type="ECO:0000313" key="7">
    <source>
        <dbReference type="EMBL" id="RHZ15052.1"/>
    </source>
</evidence>
<evidence type="ECO:0000313" key="10">
    <source>
        <dbReference type="Proteomes" id="UP000286510"/>
    </source>
</evidence>
<keyword evidence="2" id="KW-0378">Hydrolase</keyword>
<comment type="caution">
    <text evidence="5">The sequence shown here is derived from an EMBL/GenBank/DDBJ whole genome shotgun (WGS) entry which is preliminary data.</text>
</comment>
<sequence length="331" mass="36935">MARARFQLNVATKAIKSSESWSSSSMQPSPWHEKENEVLTESDNEAINDYKQQWEATPQALLLELAPFLRCSSPKKGLAALPDLETLRISKPSRNANSSDTNLLAALDADKILTRDLVGPFFSVDVECVATGTGYGDRDVARIAVVDENEVTLFDSYVKPDKPIVSYLTQLTGITAEHLNAANSLADVMADLKKVLPSQCVLVGQSVDKDAHWLGLQPAVDFRVLFNVADLFRVPTTSKSYNYRYFSLRHVAKYLLEATIQESDHDPVVDAVYAMKIFKRFRYLHESSGHRQAVLQTLLKTPRTPSFAERFPVLDGVLMAQPKEERGALMD</sequence>
<feature type="region of interest" description="Disordered" evidence="3">
    <location>
        <begin position="19"/>
        <end position="39"/>
    </location>
</feature>
<dbReference type="EMBL" id="QUSZ01005004">
    <property type="protein sequence ID" value="RHY11635.1"/>
    <property type="molecule type" value="Genomic_DNA"/>
</dbReference>
<dbReference type="Proteomes" id="UP000265427">
    <property type="component" value="Unassembled WGS sequence"/>
</dbReference>
<keyword evidence="1" id="KW-0540">Nuclease</keyword>
<dbReference type="InterPro" id="IPR036397">
    <property type="entry name" value="RNaseH_sf"/>
</dbReference>
<dbReference type="GO" id="GO:0004527">
    <property type="term" value="F:exonuclease activity"/>
    <property type="evidence" value="ECO:0007669"/>
    <property type="project" value="InterPro"/>
</dbReference>
<evidence type="ECO:0000313" key="6">
    <source>
        <dbReference type="EMBL" id="RHY53072.1"/>
    </source>
</evidence>
<organism evidence="5 8">
    <name type="scientific">Aphanomyces astaci</name>
    <name type="common">Crayfish plague agent</name>
    <dbReference type="NCBI Taxonomy" id="112090"/>
    <lineage>
        <taxon>Eukaryota</taxon>
        <taxon>Sar</taxon>
        <taxon>Stramenopiles</taxon>
        <taxon>Oomycota</taxon>
        <taxon>Saprolegniomycetes</taxon>
        <taxon>Saprolegniales</taxon>
        <taxon>Verrucalvaceae</taxon>
        <taxon>Aphanomyces</taxon>
    </lineage>
</organism>
<dbReference type="GO" id="GO:0005634">
    <property type="term" value="C:nucleus"/>
    <property type="evidence" value="ECO:0007669"/>
    <property type="project" value="TreeGrafter"/>
</dbReference>
<dbReference type="InterPro" id="IPR012337">
    <property type="entry name" value="RNaseH-like_sf"/>
</dbReference>
<dbReference type="InterPro" id="IPR047021">
    <property type="entry name" value="REXO1/3/4-like"/>
</dbReference>
<proteinExistence type="predicted"/>
<evidence type="ECO:0000313" key="8">
    <source>
        <dbReference type="Proteomes" id="UP000265427"/>
    </source>
</evidence>
<dbReference type="AlphaFoldDB" id="A0A397AZF4"/>
<dbReference type="EMBL" id="QUTF01013996">
    <property type="protein sequence ID" value="RHZ15052.1"/>
    <property type="molecule type" value="Genomic_DNA"/>
</dbReference>
<dbReference type="Proteomes" id="UP000286510">
    <property type="component" value="Unassembled WGS sequence"/>
</dbReference>
<evidence type="ECO:0000313" key="9">
    <source>
        <dbReference type="Proteomes" id="UP000283543"/>
    </source>
</evidence>
<name>A0A397AZF4_APHAT</name>
<dbReference type="PANTHER" id="PTHR12801">
    <property type="entry name" value="RNA EXONUCLEASE REXO1 / RECO3 FAMILY MEMBER-RELATED"/>
    <property type="match status" value="1"/>
</dbReference>
<dbReference type="GO" id="GO:0003676">
    <property type="term" value="F:nucleic acid binding"/>
    <property type="evidence" value="ECO:0007669"/>
    <property type="project" value="InterPro"/>
</dbReference>
<evidence type="ECO:0000259" key="4">
    <source>
        <dbReference type="SMART" id="SM00479"/>
    </source>
</evidence>
<dbReference type="PANTHER" id="PTHR12801:SF159">
    <property type="entry name" value="C3H1-TYPE DOMAIN-CONTAINING PROTEIN"/>
    <property type="match status" value="1"/>
</dbReference>
<dbReference type="EMBL" id="QUTB01005836">
    <property type="protein sequence ID" value="RHY53072.1"/>
    <property type="molecule type" value="Genomic_DNA"/>
</dbReference>
<evidence type="ECO:0000256" key="1">
    <source>
        <dbReference type="ARBA" id="ARBA00022722"/>
    </source>
</evidence>
<dbReference type="SUPFAM" id="SSF53098">
    <property type="entry name" value="Ribonuclease H-like"/>
    <property type="match status" value="1"/>
</dbReference>
<dbReference type="SMART" id="SM00479">
    <property type="entry name" value="EXOIII"/>
    <property type="match status" value="1"/>
</dbReference>
<feature type="compositionally biased region" description="Low complexity" evidence="3">
    <location>
        <begin position="19"/>
        <end position="29"/>
    </location>
</feature>